<dbReference type="InterPro" id="IPR007111">
    <property type="entry name" value="NACHT_NTPase"/>
</dbReference>
<dbReference type="SUPFAM" id="SSF52540">
    <property type="entry name" value="P-loop containing nucleoside triphosphate hydrolases"/>
    <property type="match status" value="1"/>
</dbReference>
<proteinExistence type="predicted"/>
<dbReference type="eggNOG" id="KOG0266">
    <property type="taxonomic scope" value="Eukaryota"/>
</dbReference>
<dbReference type="Gene3D" id="3.40.50.300">
    <property type="entry name" value="P-loop containing nucleotide triphosphate hydrolases"/>
    <property type="match status" value="1"/>
</dbReference>
<protein>
    <recommendedName>
        <fullName evidence="2">NACHT domain-containing protein</fullName>
    </recommendedName>
</protein>
<evidence type="ECO:0000313" key="4">
    <source>
        <dbReference type="Proteomes" id="UP000007148"/>
    </source>
</evidence>
<feature type="non-terminal residue" evidence="3">
    <location>
        <position position="1"/>
    </location>
</feature>
<evidence type="ECO:0000259" key="2">
    <source>
        <dbReference type="PROSITE" id="PS50837"/>
    </source>
</evidence>
<dbReference type="Proteomes" id="UP000007148">
    <property type="component" value="Unassembled WGS sequence"/>
</dbReference>
<keyword evidence="4" id="KW-1185">Reference proteome</keyword>
<dbReference type="InterPro" id="IPR056884">
    <property type="entry name" value="NPHP3-like_N"/>
</dbReference>
<dbReference type="PROSITE" id="PS50837">
    <property type="entry name" value="NACHT"/>
    <property type="match status" value="1"/>
</dbReference>
<evidence type="ECO:0000313" key="3">
    <source>
        <dbReference type="EMBL" id="CCA77067.1"/>
    </source>
</evidence>
<reference evidence="3 4" key="1">
    <citation type="journal article" date="2011" name="PLoS Pathog.">
        <title>Endophytic Life Strategies Decoded by Genome and Transcriptome Analyses of the Mutualistic Root Symbiont Piriformospora indica.</title>
        <authorList>
            <person name="Zuccaro A."/>
            <person name="Lahrmann U."/>
            <person name="Guldener U."/>
            <person name="Langen G."/>
            <person name="Pfiffi S."/>
            <person name="Biedenkopf D."/>
            <person name="Wong P."/>
            <person name="Samans B."/>
            <person name="Grimm C."/>
            <person name="Basiewicz M."/>
            <person name="Murat C."/>
            <person name="Martin F."/>
            <person name="Kogel K.H."/>
        </authorList>
    </citation>
    <scope>NUCLEOTIDE SEQUENCE [LARGE SCALE GENOMIC DNA]</scope>
    <source>
        <strain evidence="3 4">DSM 11827</strain>
    </source>
</reference>
<comment type="caution">
    <text evidence="3">The sequence shown here is derived from an EMBL/GenBank/DDBJ whole genome shotgun (WGS) entry which is preliminary data.</text>
</comment>
<dbReference type="PANTHER" id="PTHR10039">
    <property type="entry name" value="AMELOGENIN"/>
    <property type="match status" value="1"/>
</dbReference>
<dbReference type="HOGENOM" id="CLU_000288_6_10_1"/>
<dbReference type="STRING" id="1109443.G4U0H4"/>
<dbReference type="OMA" id="HHITCIF"/>
<name>G4U0H4_SERID</name>
<dbReference type="InterPro" id="IPR027417">
    <property type="entry name" value="P-loop_NTPase"/>
</dbReference>
<dbReference type="OrthoDB" id="3266532at2759"/>
<organism evidence="3 4">
    <name type="scientific">Serendipita indica (strain DSM 11827)</name>
    <name type="common">Root endophyte fungus</name>
    <name type="synonym">Piriformospora indica</name>
    <dbReference type="NCBI Taxonomy" id="1109443"/>
    <lineage>
        <taxon>Eukaryota</taxon>
        <taxon>Fungi</taxon>
        <taxon>Dikarya</taxon>
        <taxon>Basidiomycota</taxon>
        <taxon>Agaricomycotina</taxon>
        <taxon>Agaricomycetes</taxon>
        <taxon>Sebacinales</taxon>
        <taxon>Serendipitaceae</taxon>
        <taxon>Serendipita</taxon>
    </lineage>
</organism>
<sequence>HALILYVTVSVRATAERDILKELQSKQRQRPQECQPGTRAEILAECEAWSKNPDAPNVLWIKAAPGAGKSTIASTLVTTLGIKKTRLGSSFFFRRQETATTTASALWQGIAYDLARHPTIRKYLADKMRNEEIDLTTPNIDILFQQLVEKPLSKIGNLSQDQLPVVIIDALDECGGLVGTRSTEFRQLLQTLTAWSRLPTSCKLIVTSREEDDIARMFALNPPHTIDLLATQETVSQSKRDIQAFLTEELRKVASKYTIRSVEWPQTTTIEALAIKANGLFIWASTVIEYLRAGNPRELLEEIIKEDRVTGMDSLYTTVLQTAFPNPRPTLMEDIRTILGGLAVAKETLDMKTLTNLLAMDPWTVEHICGALRPVLEFDGGLRFRHQSFVDFF</sequence>
<dbReference type="InParanoid" id="G4U0H4"/>
<evidence type="ECO:0000256" key="1">
    <source>
        <dbReference type="ARBA" id="ARBA00022737"/>
    </source>
</evidence>
<gene>
    <name evidence="3" type="ORF">PIIN_11052</name>
</gene>
<feature type="domain" description="NACHT" evidence="2">
    <location>
        <begin position="57"/>
        <end position="209"/>
    </location>
</feature>
<dbReference type="PANTHER" id="PTHR10039:SF14">
    <property type="entry name" value="NACHT DOMAIN-CONTAINING PROTEIN"/>
    <property type="match status" value="1"/>
</dbReference>
<dbReference type="Pfam" id="PF24883">
    <property type="entry name" value="NPHP3_N"/>
    <property type="match status" value="1"/>
</dbReference>
<dbReference type="EMBL" id="CAFZ01001236">
    <property type="protein sequence ID" value="CCA77067.1"/>
    <property type="molecule type" value="Genomic_DNA"/>
</dbReference>
<accession>G4U0H4</accession>
<dbReference type="AlphaFoldDB" id="G4U0H4"/>
<keyword evidence="1" id="KW-0677">Repeat</keyword>